<dbReference type="InterPro" id="IPR051463">
    <property type="entry name" value="Peptidase_U62_metallo"/>
</dbReference>
<keyword evidence="2 8" id="KW-0645">Protease</keyword>
<feature type="domain" description="Metalloprotease TldD/E central" evidence="7">
    <location>
        <begin position="145"/>
        <end position="266"/>
    </location>
</feature>
<gene>
    <name evidence="8" type="ORF">CWE06_07870</name>
</gene>
<dbReference type="PIRSF" id="PIRSF004919">
    <property type="entry name" value="TldD"/>
    <property type="match status" value="1"/>
</dbReference>
<comment type="similarity">
    <text evidence="1">Belongs to the peptidase U62 family.</text>
</comment>
<evidence type="ECO:0000259" key="5">
    <source>
        <dbReference type="Pfam" id="PF01523"/>
    </source>
</evidence>
<evidence type="ECO:0000259" key="6">
    <source>
        <dbReference type="Pfam" id="PF19289"/>
    </source>
</evidence>
<dbReference type="Gene3D" id="3.30.2290.10">
    <property type="entry name" value="PmbA/TldD superfamily"/>
    <property type="match status" value="1"/>
</dbReference>
<dbReference type="AlphaFoldDB" id="A0A432VSQ3"/>
<dbReference type="GO" id="GO:0005829">
    <property type="term" value="C:cytosol"/>
    <property type="evidence" value="ECO:0007669"/>
    <property type="project" value="TreeGrafter"/>
</dbReference>
<comment type="caution">
    <text evidence="8">The sequence shown here is derived from an EMBL/GenBank/DDBJ whole genome shotgun (WGS) entry which is preliminary data.</text>
</comment>
<evidence type="ECO:0000259" key="7">
    <source>
        <dbReference type="Pfam" id="PF19290"/>
    </source>
</evidence>
<proteinExistence type="inferred from homology"/>
<dbReference type="NCBIfam" id="NF008006">
    <property type="entry name" value="PRK10735.1"/>
    <property type="match status" value="1"/>
</dbReference>
<name>A0A432VSQ3_9GAMM</name>
<evidence type="ECO:0000256" key="3">
    <source>
        <dbReference type="ARBA" id="ARBA00022801"/>
    </source>
</evidence>
<dbReference type="SUPFAM" id="SSF111283">
    <property type="entry name" value="Putative modulator of DNA gyrase, PmbA/TldD"/>
    <property type="match status" value="1"/>
</dbReference>
<dbReference type="GO" id="GO:0008237">
    <property type="term" value="F:metallopeptidase activity"/>
    <property type="evidence" value="ECO:0007669"/>
    <property type="project" value="UniProtKB-KW"/>
</dbReference>
<dbReference type="OrthoDB" id="9803213at2"/>
<evidence type="ECO:0000313" key="8">
    <source>
        <dbReference type="EMBL" id="RUO19442.1"/>
    </source>
</evidence>
<accession>A0A432VSQ3</accession>
<evidence type="ECO:0000313" key="9">
    <source>
        <dbReference type="Proteomes" id="UP000288212"/>
    </source>
</evidence>
<keyword evidence="4 8" id="KW-0482">Metalloprotease</keyword>
<dbReference type="GO" id="GO:0006508">
    <property type="term" value="P:proteolysis"/>
    <property type="evidence" value="ECO:0007669"/>
    <property type="project" value="UniProtKB-KW"/>
</dbReference>
<keyword evidence="9" id="KW-1185">Reference proteome</keyword>
<dbReference type="InterPro" id="IPR002510">
    <property type="entry name" value="Metalloprtase-TldD/E_N"/>
</dbReference>
<evidence type="ECO:0000256" key="2">
    <source>
        <dbReference type="ARBA" id="ARBA00022670"/>
    </source>
</evidence>
<feature type="domain" description="Metalloprotease TldD/E N-terminal" evidence="5">
    <location>
        <begin position="56"/>
        <end position="120"/>
    </location>
</feature>
<dbReference type="InterPro" id="IPR045570">
    <property type="entry name" value="Metalloprtase-TldD/E_cen_dom"/>
</dbReference>
<dbReference type="Pfam" id="PF01523">
    <property type="entry name" value="PmbA_TldD_1st"/>
    <property type="match status" value="1"/>
</dbReference>
<keyword evidence="3" id="KW-0378">Hydrolase</keyword>
<feature type="domain" description="Metalloprotease TldD/E C-terminal" evidence="6">
    <location>
        <begin position="274"/>
        <end position="507"/>
    </location>
</feature>
<dbReference type="PANTHER" id="PTHR30624:SF4">
    <property type="entry name" value="METALLOPROTEASE TLDD"/>
    <property type="match status" value="1"/>
</dbReference>
<dbReference type="EMBL" id="PIPI01000005">
    <property type="protein sequence ID" value="RUO19442.1"/>
    <property type="molecule type" value="Genomic_DNA"/>
</dbReference>
<dbReference type="InterPro" id="IPR045569">
    <property type="entry name" value="Metalloprtase-TldD/E_C"/>
</dbReference>
<dbReference type="InterPro" id="IPR035068">
    <property type="entry name" value="TldD/PmbA_N"/>
</dbReference>
<organism evidence="8 9">
    <name type="scientific">Aliidiomarina haloalkalitolerans</name>
    <dbReference type="NCBI Taxonomy" id="859059"/>
    <lineage>
        <taxon>Bacteria</taxon>
        <taxon>Pseudomonadati</taxon>
        <taxon>Pseudomonadota</taxon>
        <taxon>Gammaproteobacteria</taxon>
        <taxon>Alteromonadales</taxon>
        <taxon>Idiomarinaceae</taxon>
        <taxon>Aliidiomarina</taxon>
    </lineage>
</organism>
<dbReference type="Proteomes" id="UP000288212">
    <property type="component" value="Unassembled WGS sequence"/>
</dbReference>
<protein>
    <submittedName>
        <fullName evidence="8">Metalloprotease TldD</fullName>
    </submittedName>
</protein>
<reference evidence="8 9" key="1">
    <citation type="journal article" date="2011" name="Front. Microbiol.">
        <title>Genomic signatures of strain selection and enhancement in Bacillus atrophaeus var. globigii, a historical biowarfare simulant.</title>
        <authorList>
            <person name="Gibbons H.S."/>
            <person name="Broomall S.M."/>
            <person name="McNew L.A."/>
            <person name="Daligault H."/>
            <person name="Chapman C."/>
            <person name="Bruce D."/>
            <person name="Karavis M."/>
            <person name="Krepps M."/>
            <person name="McGregor P.A."/>
            <person name="Hong C."/>
            <person name="Park K.H."/>
            <person name="Akmal A."/>
            <person name="Feldman A."/>
            <person name="Lin J.S."/>
            <person name="Chang W.E."/>
            <person name="Higgs B.W."/>
            <person name="Demirev P."/>
            <person name="Lindquist J."/>
            <person name="Liem A."/>
            <person name="Fochler E."/>
            <person name="Read T.D."/>
            <person name="Tapia R."/>
            <person name="Johnson S."/>
            <person name="Bishop-Lilly K.A."/>
            <person name="Detter C."/>
            <person name="Han C."/>
            <person name="Sozhamannan S."/>
            <person name="Rosenzweig C.N."/>
            <person name="Skowronski E.W."/>
        </authorList>
    </citation>
    <scope>NUCLEOTIDE SEQUENCE [LARGE SCALE GENOMIC DNA]</scope>
    <source>
        <strain evidence="8 9">AK5</strain>
    </source>
</reference>
<dbReference type="InterPro" id="IPR036059">
    <property type="entry name" value="TldD/PmbA_sf"/>
</dbReference>
<dbReference type="InterPro" id="IPR025502">
    <property type="entry name" value="TldD"/>
</dbReference>
<dbReference type="Pfam" id="PF19289">
    <property type="entry name" value="PmbA_TldD_3rd"/>
    <property type="match status" value="1"/>
</dbReference>
<evidence type="ECO:0000256" key="1">
    <source>
        <dbReference type="ARBA" id="ARBA00005836"/>
    </source>
</evidence>
<evidence type="ECO:0000256" key="4">
    <source>
        <dbReference type="ARBA" id="ARBA00023049"/>
    </source>
</evidence>
<dbReference type="Pfam" id="PF19290">
    <property type="entry name" value="PmbA_TldD_2nd"/>
    <property type="match status" value="1"/>
</dbReference>
<sequence>MRCANVCRCSNTTNLRCVSLKIATEVAEQLLAPGQLDESLLQHCLDDLAGSRIDYADIYLQSSSHEAWVLEDSIVKSGSFSIESGLGIRAISGEKTGFAYADSIDPAALTRAAKAAKGIADSGGEGKAKVLTSVNGHDLYQPENPLSSLSESKKIALLQAMDKHARKADPRIQEVTVSLTGVYEHILVAATDGTLATDIRPLVRLNCSVLAEQNGRRERGSSGGGGRVSYQYFFEPVWLDQNDSQNEQPRYLSFVDEAVRQALIMLEAKPAPAGSMPVVLGSGWPGVLLHEAVGHGLEGDFNRKGSSAYAGRIGEQVAAKGCTIVDDGTLANRRGSLQVDDEGTPTQHNVLIEDGRLVGYMQDKLNARLMGVAATGNGRRESYAHLPMPRMTNTYMLGGDHAPDEIIASVKRGIYAPQFSGGQVDITSGKFVFSASEAYLIEDGKITAPLKGATLIGNGPEAMARVSMIGNDLALDTGIGVCGKDGQSVPVGVGQPTLKIDAMTVGGTE</sequence>
<dbReference type="PANTHER" id="PTHR30624">
    <property type="entry name" value="UNCHARACTERIZED PROTEIN TLDD AND PMBA"/>
    <property type="match status" value="1"/>
</dbReference>